<dbReference type="Pfam" id="PF04484">
    <property type="entry name" value="QWRF"/>
    <property type="match status" value="1"/>
</dbReference>
<evidence type="ECO:0000313" key="3">
    <source>
        <dbReference type="EMBL" id="CAA2633111.1"/>
    </source>
</evidence>
<feature type="compositionally biased region" description="Polar residues" evidence="2">
    <location>
        <begin position="232"/>
        <end position="250"/>
    </location>
</feature>
<feature type="region of interest" description="Disordered" evidence="2">
    <location>
        <begin position="156"/>
        <end position="193"/>
    </location>
</feature>
<sequence>MMLTMPRMDSRKNETQFTRRSPLSPSTKNSAPTRARKPPPTRVSSIALASPPPSAPVALRRCSSPNCRAALSQKPSLPKRSQSTERRRPTTPSSQTSSPASSSRLSSGSSTPVEDAMAGVHLSSRNLGTGRTPDGPWPAMRSLSGPFSLNVFQRRSHLKASSDATTERKRAPSKGKNSSDGSENYRFSARASSRRVDLTVPGLIARCFTSKERPSTPETPEKRASKNPLADPSNSSLLTPSTWVASSSLTRKAPLPSTTSSRSFSSPCPMRPSSPLPLSNTSVMSRSLDGSRGRKSSSRIDDEFKLRMLYNRYLQWHFVNTHADAAMLVQKITAELVSMSQTEHSVQRVGATSGMRDSILMKRINVQRLRIELALGSILDHQVSLIALESLEREHSCSLSGAADALRVTMLGLQLSAELRWADLGALKGAISSALDVIQTMSSSVYHLLSRERAMLDECMHCWLQQRLCSLRAHLLQLRRDR</sequence>
<keyword evidence="4" id="KW-1185">Reference proteome</keyword>
<dbReference type="EMBL" id="LR743603">
    <property type="protein sequence ID" value="CAA2633111.1"/>
    <property type="molecule type" value="Genomic_DNA"/>
</dbReference>
<feature type="region of interest" description="Disordered" evidence="2">
    <location>
        <begin position="1"/>
        <end position="114"/>
    </location>
</feature>
<comment type="similarity">
    <text evidence="1">Belongs to the QWRF family.</text>
</comment>
<dbReference type="EMBL" id="CACRZD030000016">
    <property type="protein sequence ID" value="CAA6672240.1"/>
    <property type="molecule type" value="Genomic_DNA"/>
</dbReference>
<feature type="region of interest" description="Disordered" evidence="2">
    <location>
        <begin position="207"/>
        <end position="297"/>
    </location>
</feature>
<dbReference type="GO" id="GO:0008017">
    <property type="term" value="F:microtubule binding"/>
    <property type="evidence" value="ECO:0007669"/>
    <property type="project" value="TreeGrafter"/>
</dbReference>
<accession>A0A7I8JQ34</accession>
<organism evidence="3">
    <name type="scientific">Spirodela intermedia</name>
    <name type="common">Intermediate duckweed</name>
    <dbReference type="NCBI Taxonomy" id="51605"/>
    <lineage>
        <taxon>Eukaryota</taxon>
        <taxon>Viridiplantae</taxon>
        <taxon>Streptophyta</taxon>
        <taxon>Embryophyta</taxon>
        <taxon>Tracheophyta</taxon>
        <taxon>Spermatophyta</taxon>
        <taxon>Magnoliopsida</taxon>
        <taxon>Liliopsida</taxon>
        <taxon>Araceae</taxon>
        <taxon>Lemnoideae</taxon>
        <taxon>Spirodela</taxon>
    </lineage>
</organism>
<name>A0A7I8JQ34_SPIIN</name>
<dbReference type="Proteomes" id="UP001189122">
    <property type="component" value="Unassembled WGS sequence"/>
</dbReference>
<protein>
    <submittedName>
        <fullName evidence="3">Uncharacterized protein</fullName>
    </submittedName>
</protein>
<dbReference type="GO" id="GO:0005737">
    <property type="term" value="C:cytoplasm"/>
    <property type="evidence" value="ECO:0007669"/>
    <property type="project" value="TreeGrafter"/>
</dbReference>
<feature type="compositionally biased region" description="Basic and acidic residues" evidence="2">
    <location>
        <begin position="209"/>
        <end position="224"/>
    </location>
</feature>
<feature type="region of interest" description="Disordered" evidence="2">
    <location>
        <begin position="122"/>
        <end position="141"/>
    </location>
</feature>
<evidence type="ECO:0000256" key="1">
    <source>
        <dbReference type="ARBA" id="ARBA00010016"/>
    </source>
</evidence>
<dbReference type="PANTHER" id="PTHR31807">
    <property type="entry name" value="AUGMIN FAMILY MEMBER"/>
    <property type="match status" value="1"/>
</dbReference>
<dbReference type="GO" id="GO:0005880">
    <property type="term" value="C:nuclear microtubule"/>
    <property type="evidence" value="ECO:0007669"/>
    <property type="project" value="TreeGrafter"/>
</dbReference>
<dbReference type="GO" id="GO:0051225">
    <property type="term" value="P:spindle assembly"/>
    <property type="evidence" value="ECO:0007669"/>
    <property type="project" value="TreeGrafter"/>
</dbReference>
<evidence type="ECO:0000256" key="2">
    <source>
        <dbReference type="SAM" id="MobiDB-lite"/>
    </source>
</evidence>
<feature type="compositionally biased region" description="Polar residues" evidence="2">
    <location>
        <begin position="15"/>
        <end position="30"/>
    </location>
</feature>
<dbReference type="AlphaFoldDB" id="A0A7I8JQ34"/>
<gene>
    <name evidence="3" type="ORF">SI7747_16018651</name>
</gene>
<reference evidence="3 4" key="1">
    <citation type="submission" date="2019-12" db="EMBL/GenBank/DDBJ databases">
        <authorList>
            <person name="Scholz U."/>
            <person name="Mascher M."/>
            <person name="Fiebig A."/>
        </authorList>
    </citation>
    <scope>NUCLEOTIDE SEQUENCE</scope>
</reference>
<dbReference type="InterPro" id="IPR007573">
    <property type="entry name" value="QWRF"/>
</dbReference>
<evidence type="ECO:0000313" key="4">
    <source>
        <dbReference type="Proteomes" id="UP001189122"/>
    </source>
</evidence>
<feature type="compositionally biased region" description="Low complexity" evidence="2">
    <location>
        <begin position="254"/>
        <end position="268"/>
    </location>
</feature>
<feature type="compositionally biased region" description="Low complexity" evidence="2">
    <location>
        <begin position="90"/>
        <end position="112"/>
    </location>
</feature>
<dbReference type="PANTHER" id="PTHR31807:SF37">
    <property type="entry name" value="HAUS AUGMIN-LIKE COMPLEX SUBUNIT 8"/>
    <property type="match status" value="1"/>
</dbReference>
<proteinExistence type="inferred from homology"/>